<name>A0A0R1UZZ7_9LACO</name>
<dbReference type="NCBIfam" id="NF003969">
    <property type="entry name" value="PRK05463.1"/>
    <property type="match status" value="1"/>
</dbReference>
<evidence type="ECO:0000313" key="4">
    <source>
        <dbReference type="EMBL" id="KRL96938.1"/>
    </source>
</evidence>
<sequence>MDSSLTQLSPQKLRHLIRAGKYTAPTSGLAPGYTQANLVIVPQDLAYDFLLFAQRNPKSCPILEVSDCGSKKLHTFAQDVDLAADFPRYRIYRNGKLAQEVTNVSAYWRDDLVSFLIGCSFSFEADLIAAGIEMRHITEGVNVPMYNTKIALQPAGRFSGNMVVSMRPLPAAQVVTAVKITASMPRVHGAPIQIGDPAKLGITDLAHPDYGDAVTVNPGEVPVFWPCGVTPQNAIMHTKPAFVITHAPGHMLVTDVKNTALKYE</sequence>
<reference evidence="4 5" key="1">
    <citation type="journal article" date="2015" name="Genome Announc.">
        <title>Expanding the biotechnology potential of lactobacilli through comparative genomics of 213 strains and associated genera.</title>
        <authorList>
            <person name="Sun Z."/>
            <person name="Harris H.M."/>
            <person name="McCann A."/>
            <person name="Guo C."/>
            <person name="Argimon S."/>
            <person name="Zhang W."/>
            <person name="Yang X."/>
            <person name="Jeffery I.B."/>
            <person name="Cooney J.C."/>
            <person name="Kagawa T.F."/>
            <person name="Liu W."/>
            <person name="Song Y."/>
            <person name="Salvetti E."/>
            <person name="Wrobel A."/>
            <person name="Rasinkangas P."/>
            <person name="Parkhill J."/>
            <person name="Rea M.C."/>
            <person name="O'Sullivan O."/>
            <person name="Ritari J."/>
            <person name="Douillard F.P."/>
            <person name="Paul Ross R."/>
            <person name="Yang R."/>
            <person name="Briner A.E."/>
            <person name="Felis G.E."/>
            <person name="de Vos W.M."/>
            <person name="Barrangou R."/>
            <person name="Klaenhammer T.R."/>
            <person name="Caufield P.W."/>
            <person name="Cui Y."/>
            <person name="Zhang H."/>
            <person name="O'Toole P.W."/>
        </authorList>
    </citation>
    <scope>NUCLEOTIDE SEQUENCE [LARGE SCALE GENOMIC DNA]</scope>
    <source>
        <strain evidence="4 5">DSM 16230</strain>
    </source>
</reference>
<dbReference type="EC" id="4.2.1.-" evidence="3"/>
<dbReference type="PATRIC" id="fig|1423801.4.peg.1922"/>
<dbReference type="SUPFAM" id="SSF160920">
    <property type="entry name" value="PSTPO5379-like"/>
    <property type="match status" value="1"/>
</dbReference>
<evidence type="ECO:0000256" key="2">
    <source>
        <dbReference type="ARBA" id="ARBA00023239"/>
    </source>
</evidence>
<dbReference type="Gene3D" id="3.40.1640.10">
    <property type="entry name" value="PSTPO5379-like"/>
    <property type="match status" value="1"/>
</dbReference>
<dbReference type="InterPro" id="IPR009906">
    <property type="entry name" value="D-Glu_cyclase"/>
</dbReference>
<dbReference type="OrthoDB" id="149585at2"/>
<evidence type="ECO:0000256" key="1">
    <source>
        <dbReference type="ARBA" id="ARBA00007896"/>
    </source>
</evidence>
<organism evidence="4 5">
    <name type="scientific">Liquorilactobacillus satsumensis DSM 16230 = JCM 12392</name>
    <dbReference type="NCBI Taxonomy" id="1423801"/>
    <lineage>
        <taxon>Bacteria</taxon>
        <taxon>Bacillati</taxon>
        <taxon>Bacillota</taxon>
        <taxon>Bacilli</taxon>
        <taxon>Lactobacillales</taxon>
        <taxon>Lactobacillaceae</taxon>
        <taxon>Liquorilactobacillus</taxon>
    </lineage>
</organism>
<dbReference type="GeneID" id="98309110"/>
<dbReference type="STRING" id="1423801.FD50_GL001880"/>
<dbReference type="Pfam" id="PF07286">
    <property type="entry name" value="D-Glu_cyclase"/>
    <property type="match status" value="1"/>
</dbReference>
<dbReference type="Proteomes" id="UP000051166">
    <property type="component" value="Unassembled WGS sequence"/>
</dbReference>
<dbReference type="EMBL" id="AZFQ01000054">
    <property type="protein sequence ID" value="KRL96938.1"/>
    <property type="molecule type" value="Genomic_DNA"/>
</dbReference>
<comment type="similarity">
    <text evidence="1 3">Belongs to the D-glutamate cyclase family.</text>
</comment>
<comment type="caution">
    <text evidence="4">The sequence shown here is derived from an EMBL/GenBank/DDBJ whole genome shotgun (WGS) entry which is preliminary data.</text>
</comment>
<protein>
    <recommendedName>
        <fullName evidence="3">Putative hydro-lyase FD50_GL001880</fullName>
        <ecNumber evidence="3">4.2.1.-</ecNumber>
    </recommendedName>
</protein>
<keyword evidence="5" id="KW-1185">Reference proteome</keyword>
<dbReference type="PANTHER" id="PTHR32022">
    <property type="entry name" value="D-GLUTAMATE CYCLASE, MITOCHONDRIAL"/>
    <property type="match status" value="1"/>
</dbReference>
<dbReference type="GO" id="GO:0016829">
    <property type="term" value="F:lyase activity"/>
    <property type="evidence" value="ECO:0007669"/>
    <property type="project" value="UniProtKB-KW"/>
</dbReference>
<dbReference type="Gene3D" id="3.30.2040.10">
    <property type="entry name" value="PSTPO5379-like domain"/>
    <property type="match status" value="1"/>
</dbReference>
<keyword evidence="2 3" id="KW-0456">Lyase</keyword>
<proteinExistence type="inferred from homology"/>
<dbReference type="InterPro" id="IPR016938">
    <property type="entry name" value="UPF0317"/>
</dbReference>
<dbReference type="RefSeq" id="WP_056961742.1">
    <property type="nucleotide sequence ID" value="NZ_AZFQ01000054.1"/>
</dbReference>
<dbReference type="AlphaFoldDB" id="A0A0R1UZZ7"/>
<accession>A0A0R1UZZ7</accession>
<evidence type="ECO:0000256" key="3">
    <source>
        <dbReference type="HAMAP-Rule" id="MF_01830"/>
    </source>
</evidence>
<gene>
    <name evidence="4" type="ORF">FD50_GL001880</name>
</gene>
<dbReference type="FunFam" id="3.30.2040.10:FF:000001">
    <property type="entry name" value="D-glutamate cyclase, mitochondrial"/>
    <property type="match status" value="1"/>
</dbReference>
<dbReference type="InterPro" id="IPR038021">
    <property type="entry name" value="Putative_hydro-lyase"/>
</dbReference>
<dbReference type="HAMAP" id="MF_01830">
    <property type="entry name" value="Hydro_lyase"/>
    <property type="match status" value="1"/>
</dbReference>
<dbReference type="PANTHER" id="PTHR32022:SF10">
    <property type="entry name" value="D-GLUTAMATE CYCLASE, MITOCHONDRIAL"/>
    <property type="match status" value="1"/>
</dbReference>
<dbReference type="PIRSF" id="PIRSF029755">
    <property type="entry name" value="UCP029755"/>
    <property type="match status" value="1"/>
</dbReference>
<evidence type="ECO:0000313" key="5">
    <source>
        <dbReference type="Proteomes" id="UP000051166"/>
    </source>
</evidence>